<dbReference type="Proteomes" id="UP000178176">
    <property type="component" value="Unassembled WGS sequence"/>
</dbReference>
<proteinExistence type="predicted"/>
<keyword evidence="1" id="KW-0472">Membrane</keyword>
<feature type="transmembrane region" description="Helical" evidence="1">
    <location>
        <begin position="140"/>
        <end position="164"/>
    </location>
</feature>
<dbReference type="AlphaFoldDB" id="A0A1F4YDX4"/>
<feature type="transmembrane region" description="Helical" evidence="1">
    <location>
        <begin position="184"/>
        <end position="205"/>
    </location>
</feature>
<gene>
    <name evidence="2" type="ORF">A2876_02715</name>
</gene>
<protein>
    <submittedName>
        <fullName evidence="2">Uncharacterized protein</fullName>
    </submittedName>
</protein>
<feature type="transmembrane region" description="Helical" evidence="1">
    <location>
        <begin position="111"/>
        <end position="128"/>
    </location>
</feature>
<dbReference type="EMBL" id="MEXH01000021">
    <property type="protein sequence ID" value="OGC92175.1"/>
    <property type="molecule type" value="Genomic_DNA"/>
</dbReference>
<comment type="caution">
    <text evidence="2">The sequence shown here is derived from an EMBL/GenBank/DDBJ whole genome shotgun (WGS) entry which is preliminary data.</text>
</comment>
<reference evidence="2 3" key="1">
    <citation type="journal article" date="2016" name="Nat. Commun.">
        <title>Thousands of microbial genomes shed light on interconnected biogeochemical processes in an aquifer system.</title>
        <authorList>
            <person name="Anantharaman K."/>
            <person name="Brown C.T."/>
            <person name="Hug L.A."/>
            <person name="Sharon I."/>
            <person name="Castelle C.J."/>
            <person name="Probst A.J."/>
            <person name="Thomas B.C."/>
            <person name="Singh A."/>
            <person name="Wilkins M.J."/>
            <person name="Karaoz U."/>
            <person name="Brodie E.L."/>
            <person name="Williams K.H."/>
            <person name="Hubbard S.S."/>
            <person name="Banfield J.F."/>
        </authorList>
    </citation>
    <scope>NUCLEOTIDE SEQUENCE [LARGE SCALE GENOMIC DNA]</scope>
</reference>
<feature type="transmembrane region" description="Helical" evidence="1">
    <location>
        <begin position="7"/>
        <end position="22"/>
    </location>
</feature>
<sequence>MSHRIRLLIWLLVISPGFWWPVTQPGNLVKEWVQSPAYFRSSFANRINGPYLDRLRDMQWGGWLIHRNSLLPKLVYSYPMLLINEFIELVEFAQPRMFFVTGDGSNFSPPSLQPIPVVLFPFWFIGLLNHIKTKHWSEFVLLFIFTSIAYLIGQKNLAFLLPVLVIYLRWASQGLDSLSTHKNIATAAVSFYSLYAALGSVWFGFR</sequence>
<keyword evidence="1" id="KW-0812">Transmembrane</keyword>
<keyword evidence="1" id="KW-1133">Transmembrane helix</keyword>
<evidence type="ECO:0000313" key="3">
    <source>
        <dbReference type="Proteomes" id="UP000178176"/>
    </source>
</evidence>
<name>A0A1F4YDX4_9BACT</name>
<organism evidence="2 3">
    <name type="scientific">Candidatus Amesbacteria bacterium RIFCSPHIGHO2_01_FULL_48_32b</name>
    <dbReference type="NCBI Taxonomy" id="1797253"/>
    <lineage>
        <taxon>Bacteria</taxon>
        <taxon>Candidatus Amesiibacteriota</taxon>
    </lineage>
</organism>
<evidence type="ECO:0000313" key="2">
    <source>
        <dbReference type="EMBL" id="OGC92175.1"/>
    </source>
</evidence>
<accession>A0A1F4YDX4</accession>
<evidence type="ECO:0000256" key="1">
    <source>
        <dbReference type="SAM" id="Phobius"/>
    </source>
</evidence>